<name>A0ABQ7G1J4_DUNSA</name>
<protein>
    <recommendedName>
        <fullName evidence="3">Encoded protein</fullName>
    </recommendedName>
</protein>
<dbReference type="Proteomes" id="UP000815325">
    <property type="component" value="Unassembled WGS sequence"/>
</dbReference>
<evidence type="ECO:0000313" key="1">
    <source>
        <dbReference type="EMBL" id="KAF5828473.1"/>
    </source>
</evidence>
<sequence>MGHTVHPSKSLNTVMGMCKLQERKMLQVSPKDSNLWIFHCPRLHVRRRSFMVLVQHSSMQYTYRPKINFINLPKKLVRMILDDSGALRRCLTNLHLVLQRLACPQQVTTVCPQMYLGQLQWCSAALLVVRHAWCNAWAALLLRLHMHPRSLWFS</sequence>
<reference evidence="1" key="1">
    <citation type="submission" date="2017-08" db="EMBL/GenBank/DDBJ databases">
        <authorList>
            <person name="Polle J.E."/>
            <person name="Barry K."/>
            <person name="Cushman J."/>
            <person name="Schmutz J."/>
            <person name="Tran D."/>
            <person name="Hathwaick L.T."/>
            <person name="Yim W.C."/>
            <person name="Jenkins J."/>
            <person name="Mckie-Krisberg Z.M."/>
            <person name="Prochnik S."/>
            <person name="Lindquist E."/>
            <person name="Dockter R.B."/>
            <person name="Adam C."/>
            <person name="Molina H."/>
            <person name="Bunkerborg J."/>
            <person name="Jin E."/>
            <person name="Buchheim M."/>
            <person name="Magnuson J."/>
        </authorList>
    </citation>
    <scope>NUCLEOTIDE SEQUENCE</scope>
    <source>
        <strain evidence="1">CCAP 19/18</strain>
    </source>
</reference>
<gene>
    <name evidence="1" type="ORF">DUNSADRAFT_17570</name>
</gene>
<dbReference type="EMBL" id="MU070299">
    <property type="protein sequence ID" value="KAF5828473.1"/>
    <property type="molecule type" value="Genomic_DNA"/>
</dbReference>
<keyword evidence="2" id="KW-1185">Reference proteome</keyword>
<organism evidence="1 2">
    <name type="scientific">Dunaliella salina</name>
    <name type="common">Green alga</name>
    <name type="synonym">Protococcus salinus</name>
    <dbReference type="NCBI Taxonomy" id="3046"/>
    <lineage>
        <taxon>Eukaryota</taxon>
        <taxon>Viridiplantae</taxon>
        <taxon>Chlorophyta</taxon>
        <taxon>core chlorophytes</taxon>
        <taxon>Chlorophyceae</taxon>
        <taxon>CS clade</taxon>
        <taxon>Chlamydomonadales</taxon>
        <taxon>Dunaliellaceae</taxon>
        <taxon>Dunaliella</taxon>
    </lineage>
</organism>
<evidence type="ECO:0008006" key="3">
    <source>
        <dbReference type="Google" id="ProtNLM"/>
    </source>
</evidence>
<proteinExistence type="predicted"/>
<accession>A0ABQ7G1J4</accession>
<evidence type="ECO:0000313" key="2">
    <source>
        <dbReference type="Proteomes" id="UP000815325"/>
    </source>
</evidence>
<comment type="caution">
    <text evidence="1">The sequence shown here is derived from an EMBL/GenBank/DDBJ whole genome shotgun (WGS) entry which is preliminary data.</text>
</comment>